<evidence type="ECO:0000313" key="1">
    <source>
        <dbReference type="EMBL" id="KAJ0010369.1"/>
    </source>
</evidence>
<dbReference type="Proteomes" id="UP001163603">
    <property type="component" value="Chromosome 14"/>
</dbReference>
<protein>
    <submittedName>
        <fullName evidence="1">Uncharacterized protein</fullName>
    </submittedName>
</protein>
<evidence type="ECO:0000313" key="2">
    <source>
        <dbReference type="Proteomes" id="UP001163603"/>
    </source>
</evidence>
<gene>
    <name evidence="1" type="ORF">Pint_32858</name>
</gene>
<organism evidence="1 2">
    <name type="scientific">Pistacia integerrima</name>
    <dbReference type="NCBI Taxonomy" id="434235"/>
    <lineage>
        <taxon>Eukaryota</taxon>
        <taxon>Viridiplantae</taxon>
        <taxon>Streptophyta</taxon>
        <taxon>Embryophyta</taxon>
        <taxon>Tracheophyta</taxon>
        <taxon>Spermatophyta</taxon>
        <taxon>Magnoliopsida</taxon>
        <taxon>eudicotyledons</taxon>
        <taxon>Gunneridae</taxon>
        <taxon>Pentapetalae</taxon>
        <taxon>rosids</taxon>
        <taxon>malvids</taxon>
        <taxon>Sapindales</taxon>
        <taxon>Anacardiaceae</taxon>
        <taxon>Pistacia</taxon>
    </lineage>
</organism>
<sequence length="332" mass="37108">MQQEQPLAGKKNYSSMGEKESTATHKDPSASYLNAALTSSQKANLQANHSSTKNTPQPLVPLTSHTNHKNPKRWDSRWWWKRSHELIAYGGGRGVTNDGSEWWWKTIAHSGGRGVVNDGGGRGVTNDGGGRGVANDDNINVNVNLPPGFRFYPTDEELLVHFLQRKAALSACHPDVIPDLDLYPYDPWQLNGKALAEGNQWYFYSRKTQNRITSNGFWKATGIEEAVITRANRKIGMKKYFVFHLGEPPSGVKTNWILQEYGLSDSAASNTSSSNSRSSSKRRGHLKTDFSKWVICRVYERNCDDDEAGTELSCLDEVFLSLDDLDEISLPN</sequence>
<accession>A0ACC0X5W5</accession>
<name>A0ACC0X5W5_9ROSI</name>
<comment type="caution">
    <text evidence="1">The sequence shown here is derived from an EMBL/GenBank/DDBJ whole genome shotgun (WGS) entry which is preliminary data.</text>
</comment>
<keyword evidence="2" id="KW-1185">Reference proteome</keyword>
<dbReference type="EMBL" id="CM047749">
    <property type="protein sequence ID" value="KAJ0010369.1"/>
    <property type="molecule type" value="Genomic_DNA"/>
</dbReference>
<reference evidence="2" key="1">
    <citation type="journal article" date="2023" name="G3 (Bethesda)">
        <title>Genome assembly and association tests identify interacting loci associated with vigor, precocity, and sex in interspecific pistachio rootstocks.</title>
        <authorList>
            <person name="Palmer W."/>
            <person name="Jacygrad E."/>
            <person name="Sagayaradj S."/>
            <person name="Cavanaugh K."/>
            <person name="Han R."/>
            <person name="Bertier L."/>
            <person name="Beede B."/>
            <person name="Kafkas S."/>
            <person name="Golino D."/>
            <person name="Preece J."/>
            <person name="Michelmore R."/>
        </authorList>
    </citation>
    <scope>NUCLEOTIDE SEQUENCE [LARGE SCALE GENOMIC DNA]</scope>
</reference>
<proteinExistence type="predicted"/>